<accession>A0A834ZBU6</accession>
<dbReference type="InterPro" id="IPR036312">
    <property type="entry name" value="Bifun_inhib/LTP/seed_sf"/>
</dbReference>
<gene>
    <name evidence="8" type="ORF">HHK36_009512</name>
</gene>
<dbReference type="Gene3D" id="1.10.110.10">
    <property type="entry name" value="Plant lipid-transfer and hydrophobic proteins"/>
    <property type="match status" value="1"/>
</dbReference>
<dbReference type="AlphaFoldDB" id="A0A834ZBU6"/>
<dbReference type="InterPro" id="IPR043325">
    <property type="entry name" value="LTSS"/>
</dbReference>
<dbReference type="PANTHER" id="PTHR33044">
    <property type="entry name" value="BIFUNCTIONAL INHIBITOR/LIPID-TRANSFER PROTEIN/SEED STORAGE 2S ALBUMIN SUPERFAMILY PROTEIN-RELATED"/>
    <property type="match status" value="1"/>
</dbReference>
<evidence type="ECO:0000256" key="5">
    <source>
        <dbReference type="SAM" id="MobiDB-lite"/>
    </source>
</evidence>
<evidence type="ECO:0000256" key="4">
    <source>
        <dbReference type="ARBA" id="ARBA00023180"/>
    </source>
</evidence>
<keyword evidence="6" id="KW-1133">Transmembrane helix</keyword>
<dbReference type="OMA" id="TACHTSA"/>
<evidence type="ECO:0000256" key="3">
    <source>
        <dbReference type="ARBA" id="ARBA00023157"/>
    </source>
</evidence>
<dbReference type="Proteomes" id="UP000655225">
    <property type="component" value="Unassembled WGS sequence"/>
</dbReference>
<dbReference type="SUPFAM" id="SSF47699">
    <property type="entry name" value="Bifunctional inhibitor/lipid-transfer protein/seed storage 2S albumin"/>
    <property type="match status" value="1"/>
</dbReference>
<keyword evidence="6" id="KW-0472">Membrane</keyword>
<dbReference type="CDD" id="cd00010">
    <property type="entry name" value="AAI_LTSS"/>
    <property type="match status" value="1"/>
</dbReference>
<organism evidence="8 9">
    <name type="scientific">Tetracentron sinense</name>
    <name type="common">Spur-leaf</name>
    <dbReference type="NCBI Taxonomy" id="13715"/>
    <lineage>
        <taxon>Eukaryota</taxon>
        <taxon>Viridiplantae</taxon>
        <taxon>Streptophyta</taxon>
        <taxon>Embryophyta</taxon>
        <taxon>Tracheophyta</taxon>
        <taxon>Spermatophyta</taxon>
        <taxon>Magnoliopsida</taxon>
        <taxon>Trochodendrales</taxon>
        <taxon>Trochodendraceae</taxon>
        <taxon>Tetracentron</taxon>
    </lineage>
</organism>
<name>A0A834ZBU6_TETSI</name>
<keyword evidence="9" id="KW-1185">Reference proteome</keyword>
<sequence>MAMGSSNVGVGVSYILLMLIMVGFVRSDMVKDREECAEQLIGLATCLPYVGGDAKAPTLHCCTGLKQVLNKSRKYLCILVKDRTDPALGLKINATLALGLPTSCHAPSNVSECPTLLHLDPNSPDAQVFLQFANSTKGSTTIPVATGNSTSSTSTASSTTHESDQKKKKYYS</sequence>
<reference evidence="8 9" key="1">
    <citation type="submission" date="2020-04" db="EMBL/GenBank/DDBJ databases">
        <title>Plant Genome Project.</title>
        <authorList>
            <person name="Zhang R.-G."/>
        </authorList>
    </citation>
    <scope>NUCLEOTIDE SEQUENCE [LARGE SCALE GENOMIC DNA]</scope>
    <source>
        <strain evidence="8">YNK0</strain>
        <tissue evidence="8">Leaf</tissue>
    </source>
</reference>
<protein>
    <recommendedName>
        <fullName evidence="7">Bifunctional inhibitor/plant lipid transfer protein/seed storage helical domain-containing protein</fullName>
    </recommendedName>
</protein>
<keyword evidence="4" id="KW-0325">Glycoprotein</keyword>
<proteinExistence type="inferred from homology"/>
<keyword evidence="3" id="KW-1015">Disulfide bond</keyword>
<evidence type="ECO:0000259" key="7">
    <source>
        <dbReference type="SMART" id="SM00499"/>
    </source>
</evidence>
<evidence type="ECO:0000313" key="9">
    <source>
        <dbReference type="Proteomes" id="UP000655225"/>
    </source>
</evidence>
<dbReference type="SMART" id="SM00499">
    <property type="entry name" value="AAI"/>
    <property type="match status" value="1"/>
</dbReference>
<comment type="similarity">
    <text evidence="1">Belongs to the plant LTP family.</text>
</comment>
<evidence type="ECO:0000256" key="1">
    <source>
        <dbReference type="ARBA" id="ARBA00009748"/>
    </source>
</evidence>
<feature type="compositionally biased region" description="Low complexity" evidence="5">
    <location>
        <begin position="149"/>
        <end position="160"/>
    </location>
</feature>
<evidence type="ECO:0000256" key="6">
    <source>
        <dbReference type="SAM" id="Phobius"/>
    </source>
</evidence>
<dbReference type="EMBL" id="JABCRI010000006">
    <property type="protein sequence ID" value="KAF8404624.1"/>
    <property type="molecule type" value="Genomic_DNA"/>
</dbReference>
<comment type="caution">
    <text evidence="8">The sequence shown here is derived from an EMBL/GenBank/DDBJ whole genome shotgun (WGS) entry which is preliminary data.</text>
</comment>
<keyword evidence="2" id="KW-0732">Signal</keyword>
<dbReference type="OrthoDB" id="1938537at2759"/>
<feature type="domain" description="Bifunctional inhibitor/plant lipid transfer protein/seed storage helical" evidence="7">
    <location>
        <begin position="36"/>
        <end position="113"/>
    </location>
</feature>
<dbReference type="InterPro" id="IPR016140">
    <property type="entry name" value="Bifunc_inhib/LTP/seed_store"/>
</dbReference>
<keyword evidence="6" id="KW-0812">Transmembrane</keyword>
<evidence type="ECO:0000256" key="2">
    <source>
        <dbReference type="ARBA" id="ARBA00022729"/>
    </source>
</evidence>
<evidence type="ECO:0000313" key="8">
    <source>
        <dbReference type="EMBL" id="KAF8404624.1"/>
    </source>
</evidence>
<dbReference type="Pfam" id="PF14368">
    <property type="entry name" value="LTP_2"/>
    <property type="match status" value="1"/>
</dbReference>
<feature type="region of interest" description="Disordered" evidence="5">
    <location>
        <begin position="141"/>
        <end position="172"/>
    </location>
</feature>
<feature type="transmembrane region" description="Helical" evidence="6">
    <location>
        <begin position="6"/>
        <end position="25"/>
    </location>
</feature>